<dbReference type="Proteomes" id="UP000791440">
    <property type="component" value="Unassembled WGS sequence"/>
</dbReference>
<organism evidence="1 2">
    <name type="scientific">Manduca sexta</name>
    <name type="common">Tobacco hawkmoth</name>
    <name type="synonym">Tobacco hornworm</name>
    <dbReference type="NCBI Taxonomy" id="7130"/>
    <lineage>
        <taxon>Eukaryota</taxon>
        <taxon>Metazoa</taxon>
        <taxon>Ecdysozoa</taxon>
        <taxon>Arthropoda</taxon>
        <taxon>Hexapoda</taxon>
        <taxon>Insecta</taxon>
        <taxon>Pterygota</taxon>
        <taxon>Neoptera</taxon>
        <taxon>Endopterygota</taxon>
        <taxon>Lepidoptera</taxon>
        <taxon>Glossata</taxon>
        <taxon>Ditrysia</taxon>
        <taxon>Bombycoidea</taxon>
        <taxon>Sphingidae</taxon>
        <taxon>Sphinginae</taxon>
        <taxon>Sphingini</taxon>
        <taxon>Manduca</taxon>
    </lineage>
</organism>
<gene>
    <name evidence="1" type="ORF">O3G_MSEX011234</name>
</gene>
<protein>
    <submittedName>
        <fullName evidence="1">Uncharacterized protein</fullName>
    </submittedName>
</protein>
<name>A0A922CV08_MANSE</name>
<comment type="caution">
    <text evidence="1">The sequence shown here is derived from an EMBL/GenBank/DDBJ whole genome shotgun (WGS) entry which is preliminary data.</text>
</comment>
<evidence type="ECO:0000313" key="1">
    <source>
        <dbReference type="EMBL" id="KAG6459186.1"/>
    </source>
</evidence>
<accession>A0A922CV08</accession>
<evidence type="ECO:0000313" key="2">
    <source>
        <dbReference type="Proteomes" id="UP000791440"/>
    </source>
</evidence>
<reference evidence="1" key="1">
    <citation type="journal article" date="2016" name="Insect Biochem. Mol. Biol.">
        <title>Multifaceted biological insights from a draft genome sequence of the tobacco hornworm moth, Manduca sexta.</title>
        <authorList>
            <person name="Kanost M.R."/>
            <person name="Arrese E.L."/>
            <person name="Cao X."/>
            <person name="Chen Y.R."/>
            <person name="Chellapilla S."/>
            <person name="Goldsmith M.R."/>
            <person name="Grosse-Wilde E."/>
            <person name="Heckel D.G."/>
            <person name="Herndon N."/>
            <person name="Jiang H."/>
            <person name="Papanicolaou A."/>
            <person name="Qu J."/>
            <person name="Soulages J.L."/>
            <person name="Vogel H."/>
            <person name="Walters J."/>
            <person name="Waterhouse R.M."/>
            <person name="Ahn S.J."/>
            <person name="Almeida F.C."/>
            <person name="An C."/>
            <person name="Aqrawi P."/>
            <person name="Bretschneider A."/>
            <person name="Bryant W.B."/>
            <person name="Bucks S."/>
            <person name="Chao H."/>
            <person name="Chevignon G."/>
            <person name="Christen J.M."/>
            <person name="Clarke D.F."/>
            <person name="Dittmer N.T."/>
            <person name="Ferguson L.C.F."/>
            <person name="Garavelou S."/>
            <person name="Gordon K.H.J."/>
            <person name="Gunaratna R.T."/>
            <person name="Han Y."/>
            <person name="Hauser F."/>
            <person name="He Y."/>
            <person name="Heidel-Fischer H."/>
            <person name="Hirsh A."/>
            <person name="Hu Y."/>
            <person name="Jiang H."/>
            <person name="Kalra D."/>
            <person name="Klinner C."/>
            <person name="Konig C."/>
            <person name="Kovar C."/>
            <person name="Kroll A.R."/>
            <person name="Kuwar S.S."/>
            <person name="Lee S.L."/>
            <person name="Lehman R."/>
            <person name="Li K."/>
            <person name="Li Z."/>
            <person name="Liang H."/>
            <person name="Lovelace S."/>
            <person name="Lu Z."/>
            <person name="Mansfield J.H."/>
            <person name="McCulloch K.J."/>
            <person name="Mathew T."/>
            <person name="Morton B."/>
            <person name="Muzny D.M."/>
            <person name="Neunemann D."/>
            <person name="Ongeri F."/>
            <person name="Pauchet Y."/>
            <person name="Pu L.L."/>
            <person name="Pyrousis I."/>
            <person name="Rao X.J."/>
            <person name="Redding A."/>
            <person name="Roesel C."/>
            <person name="Sanchez-Gracia A."/>
            <person name="Schaack S."/>
            <person name="Shukla A."/>
            <person name="Tetreau G."/>
            <person name="Wang Y."/>
            <person name="Xiong G.H."/>
            <person name="Traut W."/>
            <person name="Walsh T.K."/>
            <person name="Worley K.C."/>
            <person name="Wu D."/>
            <person name="Wu W."/>
            <person name="Wu Y.Q."/>
            <person name="Zhang X."/>
            <person name="Zou Z."/>
            <person name="Zucker H."/>
            <person name="Briscoe A.D."/>
            <person name="Burmester T."/>
            <person name="Clem R.J."/>
            <person name="Feyereisen R."/>
            <person name="Grimmelikhuijzen C.J.P."/>
            <person name="Hamodrakas S.J."/>
            <person name="Hansson B.S."/>
            <person name="Huguet E."/>
            <person name="Jermiin L.S."/>
            <person name="Lan Q."/>
            <person name="Lehman H.K."/>
            <person name="Lorenzen M."/>
            <person name="Merzendorfer H."/>
            <person name="Michalopoulos I."/>
            <person name="Morton D.B."/>
            <person name="Muthukrishnan S."/>
            <person name="Oakeshott J.G."/>
            <person name="Palmer W."/>
            <person name="Park Y."/>
            <person name="Passarelli A.L."/>
            <person name="Rozas J."/>
            <person name="Schwartz L.M."/>
            <person name="Smith W."/>
            <person name="Southgate A."/>
            <person name="Vilcinskas A."/>
            <person name="Vogt R."/>
            <person name="Wang P."/>
            <person name="Werren J."/>
            <person name="Yu X.Q."/>
            <person name="Zhou J.J."/>
            <person name="Brown S.J."/>
            <person name="Scherer S.E."/>
            <person name="Richards S."/>
            <person name="Blissard G.W."/>
        </authorList>
    </citation>
    <scope>NUCLEOTIDE SEQUENCE</scope>
</reference>
<dbReference type="AlphaFoldDB" id="A0A922CV08"/>
<proteinExistence type="predicted"/>
<sequence length="109" mass="12305">MLNITSDRILIQIGLRVNNFAVPNTEVCHIADTLRSKTIMFNYTSPYYAFTSTRRFPPDVGSNRAQVFARTTPQHIYNSMAWQKATTCNATTASIEHYAKVQSPQAGKF</sequence>
<dbReference type="EMBL" id="JH668611">
    <property type="protein sequence ID" value="KAG6459186.1"/>
    <property type="molecule type" value="Genomic_DNA"/>
</dbReference>
<keyword evidence="2" id="KW-1185">Reference proteome</keyword>
<reference evidence="1" key="2">
    <citation type="submission" date="2020-12" db="EMBL/GenBank/DDBJ databases">
        <authorList>
            <person name="Kanost M."/>
        </authorList>
    </citation>
    <scope>NUCLEOTIDE SEQUENCE</scope>
</reference>